<keyword evidence="2" id="KW-1185">Reference proteome</keyword>
<protein>
    <submittedName>
        <fullName evidence="1">Uncharacterized protein</fullName>
    </submittedName>
</protein>
<evidence type="ECO:0000313" key="2">
    <source>
        <dbReference type="Proteomes" id="UP001056120"/>
    </source>
</evidence>
<name>A0ACB9EMF2_9ASTR</name>
<reference evidence="1 2" key="2">
    <citation type="journal article" date="2022" name="Mol. Ecol. Resour.">
        <title>The genomes of chicory, endive, great burdock and yacon provide insights into Asteraceae paleo-polyploidization history and plant inulin production.</title>
        <authorList>
            <person name="Fan W."/>
            <person name="Wang S."/>
            <person name="Wang H."/>
            <person name="Wang A."/>
            <person name="Jiang F."/>
            <person name="Liu H."/>
            <person name="Zhao H."/>
            <person name="Xu D."/>
            <person name="Zhang Y."/>
        </authorList>
    </citation>
    <scope>NUCLEOTIDE SEQUENCE [LARGE SCALE GENOMIC DNA]</scope>
    <source>
        <strain evidence="2">cv. Yunnan</strain>
        <tissue evidence="1">Leaves</tissue>
    </source>
</reference>
<sequence length="478" mass="54330">MSRDYIKLMHQLSFDDSQDSSIKIKYDYLVYLFGFQPLVEGERDTFFNCKHTAFWLYHRHHSSDLLPTVSIAYRSAPMIFSLPMISIDLLSTTPHSSDLLPVSNHHHHCLETSKAGEQRRRMETEAREDVSGKKYKFGGGGGGIGASGEEDGEEKYLFVCATANCQHSNPQNRSTYIVSIKTLILSPRLFALDNMDEHILQNNFDIQLPSSIVQGNCNYVPYLAEKTFSQQHLVKPEDYDNYSLPQWIGYQHLAPNYVDYLLGNEISNLQGGVPYESTGIGCSFTKESFPSMDAYQAEPNPYAKLSGKQHDEAPVSNYKETQHKISYQKVPNEAVQHQSNMSASTSEIPTKSRKTYLRRKASESDRRRRIRIAAALDALDDLLPQSKEGNKTNVIDDCIDYIKYLQLQMRELSQNRLGGEPTSNYLMYLEGYGSYLVHENTASGPLQDMLGKLLDENPYEATKFLESRDLFMMPIAPN</sequence>
<evidence type="ECO:0000313" key="1">
    <source>
        <dbReference type="EMBL" id="KAI3760084.1"/>
    </source>
</evidence>
<accession>A0ACB9EMF2</accession>
<comment type="caution">
    <text evidence="1">The sequence shown here is derived from an EMBL/GenBank/DDBJ whole genome shotgun (WGS) entry which is preliminary data.</text>
</comment>
<dbReference type="Proteomes" id="UP001056120">
    <property type="component" value="Linkage Group LG17"/>
</dbReference>
<proteinExistence type="predicted"/>
<organism evidence="1 2">
    <name type="scientific">Smallanthus sonchifolius</name>
    <dbReference type="NCBI Taxonomy" id="185202"/>
    <lineage>
        <taxon>Eukaryota</taxon>
        <taxon>Viridiplantae</taxon>
        <taxon>Streptophyta</taxon>
        <taxon>Embryophyta</taxon>
        <taxon>Tracheophyta</taxon>
        <taxon>Spermatophyta</taxon>
        <taxon>Magnoliopsida</taxon>
        <taxon>eudicotyledons</taxon>
        <taxon>Gunneridae</taxon>
        <taxon>Pentapetalae</taxon>
        <taxon>asterids</taxon>
        <taxon>campanulids</taxon>
        <taxon>Asterales</taxon>
        <taxon>Asteraceae</taxon>
        <taxon>Asteroideae</taxon>
        <taxon>Heliantheae alliance</taxon>
        <taxon>Millerieae</taxon>
        <taxon>Smallanthus</taxon>
    </lineage>
</organism>
<reference evidence="2" key="1">
    <citation type="journal article" date="2022" name="Mol. Ecol. Resour.">
        <title>The genomes of chicory, endive, great burdock and yacon provide insights into Asteraceae palaeo-polyploidization history and plant inulin production.</title>
        <authorList>
            <person name="Fan W."/>
            <person name="Wang S."/>
            <person name="Wang H."/>
            <person name="Wang A."/>
            <person name="Jiang F."/>
            <person name="Liu H."/>
            <person name="Zhao H."/>
            <person name="Xu D."/>
            <person name="Zhang Y."/>
        </authorList>
    </citation>
    <scope>NUCLEOTIDE SEQUENCE [LARGE SCALE GENOMIC DNA]</scope>
    <source>
        <strain evidence="2">cv. Yunnan</strain>
    </source>
</reference>
<dbReference type="EMBL" id="CM042034">
    <property type="protein sequence ID" value="KAI3760084.1"/>
    <property type="molecule type" value="Genomic_DNA"/>
</dbReference>
<gene>
    <name evidence="1" type="ORF">L1987_50474</name>
</gene>